<comment type="caution">
    <text evidence="1">The sequence shown here is derived from an EMBL/GenBank/DDBJ whole genome shotgun (WGS) entry which is preliminary data.</text>
</comment>
<accession>A0A1J8QVD1</accession>
<organism evidence="1 2">
    <name type="scientific">Rhizopogon vesiculosus</name>
    <dbReference type="NCBI Taxonomy" id="180088"/>
    <lineage>
        <taxon>Eukaryota</taxon>
        <taxon>Fungi</taxon>
        <taxon>Dikarya</taxon>
        <taxon>Basidiomycota</taxon>
        <taxon>Agaricomycotina</taxon>
        <taxon>Agaricomycetes</taxon>
        <taxon>Agaricomycetidae</taxon>
        <taxon>Boletales</taxon>
        <taxon>Suillineae</taxon>
        <taxon>Rhizopogonaceae</taxon>
        <taxon>Rhizopogon</taxon>
    </lineage>
</organism>
<dbReference type="Proteomes" id="UP000183567">
    <property type="component" value="Unassembled WGS sequence"/>
</dbReference>
<evidence type="ECO:0000313" key="1">
    <source>
        <dbReference type="EMBL" id="OJA15620.1"/>
    </source>
</evidence>
<proteinExistence type="predicted"/>
<reference evidence="1 2" key="1">
    <citation type="submission" date="2016-03" db="EMBL/GenBank/DDBJ databases">
        <title>Comparative genomics of the ectomycorrhizal sister species Rhizopogon vinicolor and Rhizopogon vesiculosus (Basidiomycota: Boletales) reveals a divergence of the mating type B locus.</title>
        <authorList>
            <person name="Mujic A.B."/>
            <person name="Kuo A."/>
            <person name="Tritt A."/>
            <person name="Lipzen A."/>
            <person name="Chen C."/>
            <person name="Johnson J."/>
            <person name="Sharma A."/>
            <person name="Barry K."/>
            <person name="Grigoriev I.V."/>
            <person name="Spatafora J.W."/>
        </authorList>
    </citation>
    <scope>NUCLEOTIDE SEQUENCE [LARGE SCALE GENOMIC DNA]</scope>
    <source>
        <strain evidence="1 2">AM-OR11-056</strain>
    </source>
</reference>
<keyword evidence="2" id="KW-1185">Reference proteome</keyword>
<evidence type="ECO:0000313" key="2">
    <source>
        <dbReference type="Proteomes" id="UP000183567"/>
    </source>
</evidence>
<protein>
    <submittedName>
        <fullName evidence="1">Uncharacterized protein</fullName>
    </submittedName>
</protein>
<dbReference type="STRING" id="180088.A0A1J8QVD1"/>
<dbReference type="EMBL" id="LVVM01002984">
    <property type="protein sequence ID" value="OJA15620.1"/>
    <property type="molecule type" value="Genomic_DNA"/>
</dbReference>
<dbReference type="OrthoDB" id="3256296at2759"/>
<sequence length="154" mass="17432">MDEGAGTWFLLPSSSMEPNAILSSIPSAFQTPRPMTPPQEDFLPKLQYKHSSFQAQITNLTATLKSTRRESQDDEKLFSGPKRTYTPRRTLTQKLDSLFDFLTGPGMSWTIGDLMFNLFRFKDDTFSPSARHGQDVEKFLSGRCQHHPGMVLNA</sequence>
<gene>
    <name evidence="1" type="ORF">AZE42_10320</name>
</gene>
<dbReference type="AlphaFoldDB" id="A0A1J8QVD1"/>
<name>A0A1J8QVD1_9AGAM</name>